<evidence type="ECO:0000313" key="1">
    <source>
        <dbReference type="EMBL" id="NEU05432.1"/>
    </source>
</evidence>
<dbReference type="Gene3D" id="3.20.70.20">
    <property type="match status" value="1"/>
</dbReference>
<dbReference type="RefSeq" id="WP_061995731.1">
    <property type="nucleotide sequence ID" value="NZ_JAAGPU010000020.1"/>
</dbReference>
<dbReference type="Pfam" id="PF11230">
    <property type="entry name" value="YjjI-like"/>
    <property type="match status" value="1"/>
</dbReference>
<gene>
    <name evidence="1" type="primary">yjjI</name>
    <name evidence="1" type="ORF">G3M99_11305</name>
</gene>
<proteinExistence type="predicted"/>
<reference evidence="1 2" key="1">
    <citation type="submission" date="2020-02" db="EMBL/GenBank/DDBJ databases">
        <title>Genome assembly of a novel Clostridium senegalense strain.</title>
        <authorList>
            <person name="Gupta T.B."/>
            <person name="Jauregui R."/>
            <person name="Maclean P."/>
            <person name="Nawarathana A."/>
            <person name="Brightwell G."/>
        </authorList>
    </citation>
    <scope>NUCLEOTIDE SEQUENCE [LARGE SCALE GENOMIC DNA]</scope>
    <source>
        <strain evidence="1 2">AGRFS4</strain>
    </source>
</reference>
<accession>A0A6M0H783</accession>
<dbReference type="AlphaFoldDB" id="A0A6M0H783"/>
<keyword evidence="2" id="KW-1185">Reference proteome</keyword>
<dbReference type="Proteomes" id="UP000481872">
    <property type="component" value="Unassembled WGS sequence"/>
</dbReference>
<organism evidence="1 2">
    <name type="scientific">Clostridium senegalense</name>
    <dbReference type="NCBI Taxonomy" id="1465809"/>
    <lineage>
        <taxon>Bacteria</taxon>
        <taxon>Bacillati</taxon>
        <taxon>Bacillota</taxon>
        <taxon>Clostridia</taxon>
        <taxon>Eubacteriales</taxon>
        <taxon>Clostridiaceae</taxon>
        <taxon>Clostridium</taxon>
    </lineage>
</organism>
<sequence>MDMEKEVLSIIKNNTLTYQMKVISLAKLAENSINILNISDDIKNYMDEGVICDLWEGNAPYRPRYIVPDYEKFMVEGSEFLGIKPPTNIWEATHSLLMLYKHVPSVTTFPVYVGNLDTLLEPFVKDEEEAYNAIKLFLMHIDRTITDSFCHANIGPMDTKAGRLILKAERELQNSTPNITLKVAENTPDELMVEAVNTALSCAKPSFANHEMFTSDLGNYAIASCYNGLNIGGGSYTLVRLNLAKLAPKAKNIDEFMNELLPKSIQSMLELMDVRVNFIVEESGFFESNFLVKEGFLNKDNFTAMFGMVGLADAVNYFVGSEKQEDRFGYSKEANDLGIEIIEKMQEIVNLHTNEHCKATDGKYVLHAQVGLDSDKGVAPGCRIPIGEEPPIHEHLIQSAPYHKYFPSGIGDIFKFDETAKRNPKAIVDIVRGAFKLNLRYISLYCADCDVIRITGYLVKRSDIEKLEKNEQVLNDTVVLGYGAAKNAKILERRLRKNEE</sequence>
<dbReference type="SUPFAM" id="SSF51998">
    <property type="entry name" value="PFL-like glycyl radical enzymes"/>
    <property type="match status" value="1"/>
</dbReference>
<protein>
    <submittedName>
        <fullName evidence="1">YjjI family glycine radical enzyme</fullName>
    </submittedName>
</protein>
<name>A0A6M0H783_9CLOT</name>
<dbReference type="PIRSF" id="PIRSF028991">
    <property type="entry name" value="Glycl_rad_HI0521_prd"/>
    <property type="match status" value="1"/>
</dbReference>
<comment type="caution">
    <text evidence="1">The sequence shown here is derived from an EMBL/GenBank/DDBJ whole genome shotgun (WGS) entry which is preliminary data.</text>
</comment>
<dbReference type="EMBL" id="JAAGPU010000020">
    <property type="protein sequence ID" value="NEU05432.1"/>
    <property type="molecule type" value="Genomic_DNA"/>
</dbReference>
<dbReference type="NCBIfam" id="TIGR04040">
    <property type="entry name" value="glycyl_YjjI"/>
    <property type="match status" value="1"/>
</dbReference>
<dbReference type="InterPro" id="IPR016905">
    <property type="entry name" value="Glycyl_radical_YjjI-like"/>
</dbReference>
<evidence type="ECO:0000313" key="2">
    <source>
        <dbReference type="Proteomes" id="UP000481872"/>
    </source>
</evidence>